<dbReference type="GO" id="GO:0006357">
    <property type="term" value="P:regulation of transcription by RNA polymerase II"/>
    <property type="evidence" value="ECO:0007669"/>
    <property type="project" value="TreeGrafter"/>
</dbReference>
<dbReference type="AlphaFoldDB" id="A0A915LPL5"/>
<evidence type="ECO:0000259" key="1">
    <source>
        <dbReference type="PROSITE" id="PS51029"/>
    </source>
</evidence>
<dbReference type="PANTHER" id="PTHR12243:SF69">
    <property type="entry name" value="SI:CH73-59F11.3"/>
    <property type="match status" value="1"/>
</dbReference>
<name>A0A915LPL5_MELJA</name>
<protein>
    <submittedName>
        <fullName evidence="3">MADF domain-containing protein</fullName>
    </submittedName>
</protein>
<dbReference type="PROSITE" id="PS51029">
    <property type="entry name" value="MADF"/>
    <property type="match status" value="1"/>
</dbReference>
<accession>A0A915LPL5</accession>
<dbReference type="PANTHER" id="PTHR12243">
    <property type="entry name" value="MADF DOMAIN TRANSCRIPTION FACTOR"/>
    <property type="match status" value="1"/>
</dbReference>
<dbReference type="Proteomes" id="UP000887561">
    <property type="component" value="Unplaced"/>
</dbReference>
<sequence length="236" mass="26959">MANDKQTIIDLKQELAKDKQTIFDLKQELAESNARFVLSTAVRNLLFQQFFGVLQQTDALIGNKDYKAVEGVLLNANQMNIILNFYRDSNMWEDAKRVAKDHFPDQLQTIKNACDRYVSSMAVSSGSSSIATTKGNEDDYKLRLIKAVKEFPALYDTNERTSYSFGEYWKAVGTKLGVDPVAAKKDWAKLRTRFYKEHEKVEKGKNAGWEYYEELTCLIGAERYKADKGVGMEDET</sequence>
<organism evidence="2 3">
    <name type="scientific">Meloidogyne javanica</name>
    <name type="common">Root-knot nematode worm</name>
    <dbReference type="NCBI Taxonomy" id="6303"/>
    <lineage>
        <taxon>Eukaryota</taxon>
        <taxon>Metazoa</taxon>
        <taxon>Ecdysozoa</taxon>
        <taxon>Nematoda</taxon>
        <taxon>Chromadorea</taxon>
        <taxon>Rhabditida</taxon>
        <taxon>Tylenchina</taxon>
        <taxon>Tylenchomorpha</taxon>
        <taxon>Tylenchoidea</taxon>
        <taxon>Meloidogynidae</taxon>
        <taxon>Meloidogyninae</taxon>
        <taxon>Meloidogyne</taxon>
        <taxon>Meloidogyne incognita group</taxon>
    </lineage>
</organism>
<proteinExistence type="predicted"/>
<feature type="domain" description="MADF" evidence="1">
    <location>
        <begin position="143"/>
        <end position="223"/>
    </location>
</feature>
<evidence type="ECO:0000313" key="3">
    <source>
        <dbReference type="WBParaSite" id="scaffold1599_cov246.g3347"/>
    </source>
</evidence>
<dbReference type="WBParaSite" id="scaffold1599_cov246.g3347">
    <property type="protein sequence ID" value="scaffold1599_cov246.g3347"/>
    <property type="gene ID" value="scaffold1599_cov246.g3347"/>
</dbReference>
<dbReference type="GO" id="GO:0005667">
    <property type="term" value="C:transcription regulator complex"/>
    <property type="evidence" value="ECO:0007669"/>
    <property type="project" value="TreeGrafter"/>
</dbReference>
<dbReference type="InterPro" id="IPR006578">
    <property type="entry name" value="MADF-dom"/>
</dbReference>
<dbReference type="GO" id="GO:0005634">
    <property type="term" value="C:nucleus"/>
    <property type="evidence" value="ECO:0007669"/>
    <property type="project" value="TreeGrafter"/>
</dbReference>
<reference evidence="3" key="1">
    <citation type="submission" date="2022-11" db="UniProtKB">
        <authorList>
            <consortium name="WormBaseParasite"/>
        </authorList>
    </citation>
    <scope>IDENTIFICATION</scope>
</reference>
<keyword evidence="2" id="KW-1185">Reference proteome</keyword>
<evidence type="ECO:0000313" key="2">
    <source>
        <dbReference type="Proteomes" id="UP000887561"/>
    </source>
</evidence>
<dbReference type="InterPro" id="IPR039353">
    <property type="entry name" value="TF_Adf1"/>
</dbReference>
<dbReference type="SMART" id="SM00595">
    <property type="entry name" value="MADF"/>
    <property type="match status" value="1"/>
</dbReference>
<dbReference type="Pfam" id="PF10545">
    <property type="entry name" value="MADF_DNA_bdg"/>
    <property type="match status" value="1"/>
</dbReference>